<dbReference type="OrthoDB" id="2307332at2759"/>
<dbReference type="GO" id="GO:0010628">
    <property type="term" value="P:positive regulation of gene expression"/>
    <property type="evidence" value="ECO:0007669"/>
    <property type="project" value="UniProtKB-ARBA"/>
</dbReference>
<dbReference type="Pfam" id="PF00505">
    <property type="entry name" value="HMG_box"/>
    <property type="match status" value="1"/>
</dbReference>
<evidence type="ECO:0000313" key="17">
    <source>
        <dbReference type="Proteomes" id="UP000478052"/>
    </source>
</evidence>
<comment type="subunit">
    <text evidence="11">Binds to the beta-catenin homolog arm or to gro.</text>
</comment>
<feature type="compositionally biased region" description="Low complexity" evidence="14">
    <location>
        <begin position="914"/>
        <end position="930"/>
    </location>
</feature>
<keyword evidence="4" id="KW-0709">Segmentation polarity protein</keyword>
<dbReference type="GO" id="GO:0007367">
    <property type="term" value="P:segment polarity determination"/>
    <property type="evidence" value="ECO:0007669"/>
    <property type="project" value="UniProtKB-KW"/>
</dbReference>
<organism evidence="16 17">
    <name type="scientific">Aphis craccivora</name>
    <name type="common">Cowpea aphid</name>
    <dbReference type="NCBI Taxonomy" id="307492"/>
    <lineage>
        <taxon>Eukaryota</taxon>
        <taxon>Metazoa</taxon>
        <taxon>Ecdysozoa</taxon>
        <taxon>Arthropoda</taxon>
        <taxon>Hexapoda</taxon>
        <taxon>Insecta</taxon>
        <taxon>Pterygota</taxon>
        <taxon>Neoptera</taxon>
        <taxon>Paraneoptera</taxon>
        <taxon>Hemiptera</taxon>
        <taxon>Sternorrhyncha</taxon>
        <taxon>Aphidomorpha</taxon>
        <taxon>Aphidoidea</taxon>
        <taxon>Aphididae</taxon>
        <taxon>Aphidini</taxon>
        <taxon>Aphis</taxon>
        <taxon>Aphis</taxon>
    </lineage>
</organism>
<keyword evidence="5" id="KW-0805">Transcription regulation</keyword>
<dbReference type="GO" id="GO:1990907">
    <property type="term" value="C:beta-catenin-TCF complex"/>
    <property type="evidence" value="ECO:0007669"/>
    <property type="project" value="TreeGrafter"/>
</dbReference>
<dbReference type="GO" id="GO:0001222">
    <property type="term" value="F:transcription corepressor binding"/>
    <property type="evidence" value="ECO:0007669"/>
    <property type="project" value="UniProtKB-ARBA"/>
</dbReference>
<dbReference type="GO" id="GO:0000978">
    <property type="term" value="F:RNA polymerase II cis-regulatory region sequence-specific DNA binding"/>
    <property type="evidence" value="ECO:0007669"/>
    <property type="project" value="TreeGrafter"/>
</dbReference>
<evidence type="ECO:0000256" key="13">
    <source>
        <dbReference type="PROSITE-ProRule" id="PRU00267"/>
    </source>
</evidence>
<sequence>MMKMKTRRQVLMKKQVKVQISNEADIIKKLEIWYTRWTKSNLEGYDDDEIYAGLLIPFDVNGIPDISLDTNVNPDQKVWLLMAGNKSGRHRTRVLVIGKRWRPSCIENVNMLGQPVIYAGGGDGFPTQDLFKWWFETEFCPAALSINSKAVLVMDKASFIPEKCEYNGVSLQNHDGDSISKSTLFIEFKATYTALLLTQASLDQQSERSIQRFLEKYTLKDAFILLHRAWLQVTTESFSTCWKNSTYTSALKGIILGVQCLAHDLGLEVSDDDMLIWILSNPMEFTELENLSTDSEDIEIPPSATQTVDYLKKALLWVETQPLEPSFASKIGLGPAHPFFCHNGEQLGTQPPPAHMGIPPYQLDKAPGLPRPSMYPFPTGQYPYPLLSPDMSQVAASWHTPASMYHQISSAGTGFRGSYPPSLGTSLTSELYRFSPTGLMSGPSSHHHLSHHPHHSHPAIVTPGVRQDLHTDSNHSMLNDQLFQRAAAAAQYGTTGTAASSFWTPANRFWQVMQQHNSAAQQYAAAAAAAAAVVAASATTATVTATATSTVTTTASNAYSSSCSSSSTSSSCTATATSTAIVASSSAAANNMDDRKRSVSPANSCSGSAARPQNDHSKNSSCSDGSKHHETVQNNKKKPHIKKPLNAFMLYMKEMRAKVVAECTLKESAAINQILGRRWHSLSRDEQAKYYEKARQERQLHMELYPGWSARDNYGYGAKKKKRKKERVPVIDAGSGGNNSMKKCRARYGLDQQSQWCKPCRRKKRCIRYIESGGDSGNQSDDNQSTGSLGHSDNEEADSASSPGGLSALSSLTSPGMLTQASLSPATPLTPHVSEYECPPMAVRMPLAVVVPTRHHQPVGTNPHDINNPLSVNQLTGGVVNNKCHNNPREQQQQQQHHQHQQQQQQQNDLKTVPNPNNQPEQQRPNNNSNRTLPAISVT</sequence>
<gene>
    <name evidence="16" type="ORF">FWK35_00014747</name>
</gene>
<dbReference type="FunFam" id="1.10.30.10:FF:000001">
    <property type="entry name" value="transcription factor 7 isoform X2"/>
    <property type="match status" value="1"/>
</dbReference>
<accession>A0A6G0ZD83</accession>
<feature type="DNA-binding region" description="HMG box" evidence="13">
    <location>
        <begin position="641"/>
        <end position="709"/>
    </location>
</feature>
<evidence type="ECO:0000256" key="5">
    <source>
        <dbReference type="ARBA" id="ARBA00023015"/>
    </source>
</evidence>
<keyword evidence="17" id="KW-1185">Reference proteome</keyword>
<dbReference type="InterPro" id="IPR004875">
    <property type="entry name" value="DDE_SF_endonuclease_dom"/>
</dbReference>
<dbReference type="GO" id="GO:0060070">
    <property type="term" value="P:canonical Wnt signaling pathway"/>
    <property type="evidence" value="ECO:0007669"/>
    <property type="project" value="TreeGrafter"/>
</dbReference>
<dbReference type="EMBL" id="VUJU01000724">
    <property type="protein sequence ID" value="KAF0768664.1"/>
    <property type="molecule type" value="Genomic_DNA"/>
</dbReference>
<feature type="region of interest" description="Disordered" evidence="14">
    <location>
        <begin position="718"/>
        <end position="738"/>
    </location>
</feature>
<dbReference type="InterPro" id="IPR009071">
    <property type="entry name" value="HMG_box_dom"/>
</dbReference>
<feature type="domain" description="HMG box" evidence="15">
    <location>
        <begin position="641"/>
        <end position="709"/>
    </location>
</feature>
<reference evidence="16 17" key="1">
    <citation type="submission" date="2019-08" db="EMBL/GenBank/DDBJ databases">
        <title>Whole genome of Aphis craccivora.</title>
        <authorList>
            <person name="Voronova N.V."/>
            <person name="Shulinski R.S."/>
            <person name="Bandarenka Y.V."/>
            <person name="Zhorov D.G."/>
            <person name="Warner D."/>
        </authorList>
    </citation>
    <scope>NUCLEOTIDE SEQUENCE [LARGE SCALE GENOMIC DNA]</scope>
    <source>
        <strain evidence="16">180601</strain>
        <tissue evidence="16">Whole Body</tissue>
    </source>
</reference>
<dbReference type="CDD" id="cd21996">
    <property type="entry name" value="HMG-box_TCF7-like"/>
    <property type="match status" value="1"/>
</dbReference>
<dbReference type="GO" id="GO:0019900">
    <property type="term" value="F:kinase binding"/>
    <property type="evidence" value="ECO:0007669"/>
    <property type="project" value="UniProtKB-ARBA"/>
</dbReference>
<dbReference type="GO" id="GO:0001228">
    <property type="term" value="F:DNA-binding transcription activator activity, RNA polymerase II-specific"/>
    <property type="evidence" value="ECO:0007669"/>
    <property type="project" value="UniProtKB-ARBA"/>
</dbReference>
<keyword evidence="4" id="KW-0217">Developmental protein</keyword>
<proteinExistence type="inferred from homology"/>
<feature type="compositionally biased region" description="Low complexity" evidence="14">
    <location>
        <begin position="799"/>
        <end position="812"/>
    </location>
</feature>
<dbReference type="InterPro" id="IPR024940">
    <property type="entry name" value="TCF/LEF"/>
</dbReference>
<comment type="similarity">
    <text evidence="2">Belongs to the TCF/LEF family.</text>
</comment>
<dbReference type="PANTHER" id="PTHR10373">
    <property type="entry name" value="TRANSCRIPTION FACTOR 7 FAMILY MEMBER"/>
    <property type="match status" value="1"/>
</dbReference>
<evidence type="ECO:0000256" key="8">
    <source>
        <dbReference type="ARBA" id="ARBA00023163"/>
    </source>
</evidence>
<dbReference type="PROSITE" id="PS50118">
    <property type="entry name" value="HMG_BOX_2"/>
    <property type="match status" value="1"/>
</dbReference>
<keyword evidence="3" id="KW-0879">Wnt signaling pathway</keyword>
<dbReference type="GO" id="GO:0007476">
    <property type="term" value="P:imaginal disc-derived wing morphogenesis"/>
    <property type="evidence" value="ECO:0007669"/>
    <property type="project" value="UniProtKB-ARBA"/>
</dbReference>
<evidence type="ECO:0000256" key="4">
    <source>
        <dbReference type="ARBA" id="ARBA00022716"/>
    </source>
</evidence>
<evidence type="ECO:0000256" key="2">
    <source>
        <dbReference type="ARBA" id="ARBA00006569"/>
    </source>
</evidence>
<feature type="region of interest" description="Disordered" evidence="14">
    <location>
        <begin position="855"/>
        <end position="939"/>
    </location>
</feature>
<comment type="subcellular location">
    <subcellularLocation>
        <location evidence="1">Nucleus</location>
    </subcellularLocation>
</comment>
<dbReference type="Gene3D" id="1.10.30.10">
    <property type="entry name" value="High mobility group box domain"/>
    <property type="match status" value="1"/>
</dbReference>
<name>A0A6G0ZD83_APHCR</name>
<evidence type="ECO:0000256" key="11">
    <source>
        <dbReference type="ARBA" id="ARBA00061799"/>
    </source>
</evidence>
<evidence type="ECO:0000256" key="6">
    <source>
        <dbReference type="ARBA" id="ARBA00023125"/>
    </source>
</evidence>
<evidence type="ECO:0000256" key="7">
    <source>
        <dbReference type="ARBA" id="ARBA00023159"/>
    </source>
</evidence>
<keyword evidence="8" id="KW-0804">Transcription</keyword>
<dbReference type="PANTHER" id="PTHR10373:SF38">
    <property type="entry name" value="PROTEIN PANGOLIN, ISOFORM J"/>
    <property type="match status" value="1"/>
</dbReference>
<evidence type="ECO:0000256" key="10">
    <source>
        <dbReference type="ARBA" id="ARBA00053480"/>
    </source>
</evidence>
<dbReference type="SMART" id="SM00398">
    <property type="entry name" value="HMG"/>
    <property type="match status" value="1"/>
</dbReference>
<feature type="region of interest" description="Disordered" evidence="14">
    <location>
        <begin position="586"/>
        <end position="641"/>
    </location>
</feature>
<feature type="compositionally biased region" description="Polar residues" evidence="14">
    <location>
        <begin position="864"/>
        <end position="876"/>
    </location>
</feature>
<dbReference type="GO" id="GO:0000785">
    <property type="term" value="C:chromatin"/>
    <property type="evidence" value="ECO:0007669"/>
    <property type="project" value="TreeGrafter"/>
</dbReference>
<dbReference type="InterPro" id="IPR036910">
    <property type="entry name" value="HMG_box_dom_sf"/>
</dbReference>
<dbReference type="SMART" id="SM01366">
    <property type="entry name" value="c-clamp"/>
    <property type="match status" value="1"/>
</dbReference>
<evidence type="ECO:0000256" key="12">
    <source>
        <dbReference type="ARBA" id="ARBA00080285"/>
    </source>
</evidence>
<feature type="compositionally biased region" description="Low complexity" evidence="14">
    <location>
        <begin position="891"/>
        <end position="907"/>
    </location>
</feature>
<dbReference type="GO" id="GO:0035277">
    <property type="term" value="P:spiracle morphogenesis, open tracheal system"/>
    <property type="evidence" value="ECO:0007669"/>
    <property type="project" value="UniProtKB-ARBA"/>
</dbReference>
<evidence type="ECO:0000256" key="14">
    <source>
        <dbReference type="SAM" id="MobiDB-lite"/>
    </source>
</evidence>
<feature type="compositionally biased region" description="Polar residues" evidence="14">
    <location>
        <begin position="777"/>
        <end position="791"/>
    </location>
</feature>
<comment type="function">
    <text evidence="10">Segment polarity protein. Functions together with arm to transduce the Wingless (Wg) signal in embryos and in developing adult tissues. Acts as a transcriptional activator, but in the absence of arm, it binds to gro and acts as a transcriptional repressor of wg-responsive genes.</text>
</comment>
<dbReference type="Pfam" id="PF03184">
    <property type="entry name" value="DDE_1"/>
    <property type="match status" value="1"/>
</dbReference>
<evidence type="ECO:0000313" key="16">
    <source>
        <dbReference type="EMBL" id="KAF0768664.1"/>
    </source>
</evidence>
<dbReference type="Proteomes" id="UP000478052">
    <property type="component" value="Unassembled WGS sequence"/>
</dbReference>
<dbReference type="GO" id="GO:0007435">
    <property type="term" value="P:salivary gland morphogenesis"/>
    <property type="evidence" value="ECO:0007669"/>
    <property type="project" value="UniProtKB-ARBA"/>
</dbReference>
<evidence type="ECO:0000259" key="15">
    <source>
        <dbReference type="PROSITE" id="PS50118"/>
    </source>
</evidence>
<feature type="region of interest" description="Disordered" evidence="14">
    <location>
        <begin position="771"/>
        <end position="812"/>
    </location>
</feature>
<protein>
    <recommendedName>
        <fullName evidence="12">dTCF</fullName>
    </recommendedName>
</protein>
<dbReference type="GO" id="GO:0007500">
    <property type="term" value="P:mesodermal cell fate determination"/>
    <property type="evidence" value="ECO:0007669"/>
    <property type="project" value="UniProtKB-ARBA"/>
</dbReference>
<keyword evidence="7" id="KW-0010">Activator</keyword>
<dbReference type="GO" id="GO:0072091">
    <property type="term" value="P:regulation of stem cell proliferation"/>
    <property type="evidence" value="ECO:0007669"/>
    <property type="project" value="UniProtKB-ARBA"/>
</dbReference>
<keyword evidence="6 13" id="KW-0238">DNA-binding</keyword>
<evidence type="ECO:0000256" key="9">
    <source>
        <dbReference type="ARBA" id="ARBA00023242"/>
    </source>
</evidence>
<feature type="region of interest" description="Disordered" evidence="14">
    <location>
        <begin position="442"/>
        <end position="461"/>
    </location>
</feature>
<dbReference type="AlphaFoldDB" id="A0A6G0ZD83"/>
<evidence type="ECO:0000256" key="1">
    <source>
        <dbReference type="ARBA" id="ARBA00004123"/>
    </source>
</evidence>
<comment type="caution">
    <text evidence="16">The sequence shown here is derived from an EMBL/GenBank/DDBJ whole genome shotgun (WGS) entry which is preliminary data.</text>
</comment>
<keyword evidence="9 13" id="KW-0539">Nucleus</keyword>
<dbReference type="SUPFAM" id="SSF47095">
    <property type="entry name" value="HMG-box"/>
    <property type="match status" value="1"/>
</dbReference>
<feature type="compositionally biased region" description="Basic residues" evidence="14">
    <location>
        <begin position="445"/>
        <end position="457"/>
    </location>
</feature>
<dbReference type="GO" id="GO:0045892">
    <property type="term" value="P:negative regulation of DNA-templated transcription"/>
    <property type="evidence" value="ECO:0007669"/>
    <property type="project" value="UniProtKB-ARBA"/>
</dbReference>
<evidence type="ECO:0000256" key="3">
    <source>
        <dbReference type="ARBA" id="ARBA00022687"/>
    </source>
</evidence>